<evidence type="ECO:0000313" key="10">
    <source>
        <dbReference type="EMBL" id="GMI25953.1"/>
    </source>
</evidence>
<feature type="domain" description="VWFA" evidence="9">
    <location>
        <begin position="1"/>
        <end position="180"/>
    </location>
</feature>
<dbReference type="Pfam" id="PF00092">
    <property type="entry name" value="VWA"/>
    <property type="match status" value="1"/>
</dbReference>
<sequence>MSVGTKTNQCLSLLHALISNLSAQDRFSMLFFNSATTLALELTEMTPRGKASAVQALQGYEAEGKADVGEALSFTLDAAAAAAATTTGGEGGVTVVVITDGNPNVGVTDPKLIMGAVQKHLQGVDASARPDFHCFGIGDKFCGGLLVALAGLTDRGRFYIVKSEDRESTKRNFQRFMMGLRGGYVSDVRIKIKTKKGLIIHGTSERGGTARWSGSEWKVGGVCAGDDKVALFDYQPSSDAFECEVEGVLEGGAGGVVVVKKSFQLFPETPATPTQTLSALRIEGVVALSHARTMFASESGQEDAAGKVLRRVAGKMRGVLKGETERGAGFVRAASLLRKAEGEAEVLEMLVANGGADVVHQAERYELTGELGRGAYGVIYSGRVKGGGGGGEVAIKRIGKIFEEPHVALQTIREIKLLKHLQKHPNVVTVREVIGDCAEMEGLRSVFVVMELMESDLQRVICSSHALSMRHYKSFMYQILLGVRHLHCAGILHRDLKPSNLLVNAKCELKIADLGLARAVGGGAGEEGGVEEKGEKGGLTEYVVTRWYRAPELLLNTGDGYGSGVDVWSVGCVFAELLNRRPLFPGGNYVGQLRLILDTVGGGVGDVAESMMGGDAQGFFDKVKGGLVGADGGGLAERLRAENDRAREEGLGAVEGVEDDAMELLVGLLKFAPEQRAGAGEALKSRWLKGTRKKRDLEAAADVEVYGDWLKDAELRGGAGGGGGGGEEKLRLELWSLCAGS</sequence>
<comment type="activity regulation">
    <text evidence="7">Activated by threonine and tyrosine phosphorylation.</text>
</comment>
<dbReference type="InterPro" id="IPR036465">
    <property type="entry name" value="vWFA_dom_sf"/>
</dbReference>
<evidence type="ECO:0000256" key="6">
    <source>
        <dbReference type="PROSITE-ProRule" id="PRU10141"/>
    </source>
</evidence>
<dbReference type="InterPro" id="IPR008271">
    <property type="entry name" value="Ser/Thr_kinase_AS"/>
</dbReference>
<evidence type="ECO:0000256" key="2">
    <source>
        <dbReference type="ARBA" id="ARBA00022679"/>
    </source>
</evidence>
<dbReference type="SMART" id="SM00220">
    <property type="entry name" value="S_TKc"/>
    <property type="match status" value="1"/>
</dbReference>
<evidence type="ECO:0000256" key="4">
    <source>
        <dbReference type="ARBA" id="ARBA00022777"/>
    </source>
</evidence>
<dbReference type="Gene3D" id="1.10.510.10">
    <property type="entry name" value="Transferase(Phosphotransferase) domain 1"/>
    <property type="match status" value="1"/>
</dbReference>
<dbReference type="PROSITE" id="PS50011">
    <property type="entry name" value="PROTEIN_KINASE_DOM"/>
    <property type="match status" value="1"/>
</dbReference>
<keyword evidence="1 7" id="KW-0723">Serine/threonine-protein kinase</keyword>
<comment type="similarity">
    <text evidence="7">Belongs to the protein kinase superfamily. Ser/Thr protein kinase family. MAP kinase subfamily.</text>
</comment>
<dbReference type="PANTHER" id="PTHR24055">
    <property type="entry name" value="MITOGEN-ACTIVATED PROTEIN KINASE"/>
    <property type="match status" value="1"/>
</dbReference>
<evidence type="ECO:0000256" key="5">
    <source>
        <dbReference type="ARBA" id="ARBA00022840"/>
    </source>
</evidence>
<keyword evidence="11" id="KW-1185">Reference proteome</keyword>
<dbReference type="SUPFAM" id="SSF56112">
    <property type="entry name" value="Protein kinase-like (PK-like)"/>
    <property type="match status" value="1"/>
</dbReference>
<keyword evidence="4 7" id="KW-0418">Kinase</keyword>
<dbReference type="PROSITE" id="PS00107">
    <property type="entry name" value="PROTEIN_KINASE_ATP"/>
    <property type="match status" value="1"/>
</dbReference>
<dbReference type="InterPro" id="IPR050117">
    <property type="entry name" value="MAPK"/>
</dbReference>
<feature type="domain" description="Protein kinase" evidence="8">
    <location>
        <begin position="365"/>
        <end position="688"/>
    </location>
</feature>
<dbReference type="EC" id="2.7.11.24" evidence="7"/>
<dbReference type="InterPro" id="IPR002035">
    <property type="entry name" value="VWF_A"/>
</dbReference>
<name>A0ABQ6MH73_9STRA</name>
<dbReference type="CDD" id="cd00198">
    <property type="entry name" value="vWFA"/>
    <property type="match status" value="1"/>
</dbReference>
<dbReference type="Gene3D" id="3.30.200.20">
    <property type="entry name" value="Phosphorylase Kinase, domain 1"/>
    <property type="match status" value="1"/>
</dbReference>
<accession>A0ABQ6MH73</accession>
<dbReference type="Gene3D" id="3.40.50.410">
    <property type="entry name" value="von Willebrand factor, type A domain"/>
    <property type="match status" value="1"/>
</dbReference>
<dbReference type="PROSITE" id="PS01351">
    <property type="entry name" value="MAPK"/>
    <property type="match status" value="1"/>
</dbReference>
<dbReference type="InterPro" id="IPR017441">
    <property type="entry name" value="Protein_kinase_ATP_BS"/>
</dbReference>
<dbReference type="SUPFAM" id="SSF53300">
    <property type="entry name" value="vWA-like"/>
    <property type="match status" value="1"/>
</dbReference>
<reference evidence="10 11" key="1">
    <citation type="journal article" date="2023" name="Commun. Biol.">
        <title>Genome analysis of Parmales, the sister group of diatoms, reveals the evolutionary specialization of diatoms from phago-mixotrophs to photoautotrophs.</title>
        <authorList>
            <person name="Ban H."/>
            <person name="Sato S."/>
            <person name="Yoshikawa S."/>
            <person name="Yamada K."/>
            <person name="Nakamura Y."/>
            <person name="Ichinomiya M."/>
            <person name="Sato N."/>
            <person name="Blanc-Mathieu R."/>
            <person name="Endo H."/>
            <person name="Kuwata A."/>
            <person name="Ogata H."/>
        </authorList>
    </citation>
    <scope>NUCLEOTIDE SEQUENCE [LARGE SCALE GENOMIC DNA]</scope>
</reference>
<evidence type="ECO:0000256" key="3">
    <source>
        <dbReference type="ARBA" id="ARBA00022741"/>
    </source>
</evidence>
<comment type="catalytic activity">
    <reaction evidence="7">
        <text>L-threonyl-[protein] + ATP = O-phospho-L-threonyl-[protein] + ADP + H(+)</text>
        <dbReference type="Rhea" id="RHEA:46608"/>
        <dbReference type="Rhea" id="RHEA-COMP:11060"/>
        <dbReference type="Rhea" id="RHEA-COMP:11605"/>
        <dbReference type="ChEBI" id="CHEBI:15378"/>
        <dbReference type="ChEBI" id="CHEBI:30013"/>
        <dbReference type="ChEBI" id="CHEBI:30616"/>
        <dbReference type="ChEBI" id="CHEBI:61977"/>
        <dbReference type="ChEBI" id="CHEBI:456216"/>
        <dbReference type="EC" id="2.7.11.24"/>
    </reaction>
</comment>
<comment type="cofactor">
    <cofactor evidence="7">
        <name>Mg(2+)</name>
        <dbReference type="ChEBI" id="CHEBI:18420"/>
    </cofactor>
</comment>
<protein>
    <recommendedName>
        <fullName evidence="7">Mitogen-activated protein kinase</fullName>
        <ecNumber evidence="7">2.7.11.24</ecNumber>
    </recommendedName>
</protein>
<dbReference type="InterPro" id="IPR000719">
    <property type="entry name" value="Prot_kinase_dom"/>
</dbReference>
<dbReference type="PROSITE" id="PS00108">
    <property type="entry name" value="PROTEIN_KINASE_ST"/>
    <property type="match status" value="1"/>
</dbReference>
<evidence type="ECO:0000256" key="1">
    <source>
        <dbReference type="ARBA" id="ARBA00022527"/>
    </source>
</evidence>
<evidence type="ECO:0000313" key="11">
    <source>
        <dbReference type="Proteomes" id="UP001165060"/>
    </source>
</evidence>
<evidence type="ECO:0000259" key="8">
    <source>
        <dbReference type="PROSITE" id="PS50011"/>
    </source>
</evidence>
<dbReference type="InterPro" id="IPR003527">
    <property type="entry name" value="MAP_kinase_CS"/>
</dbReference>
<dbReference type="Proteomes" id="UP001165060">
    <property type="component" value="Unassembled WGS sequence"/>
</dbReference>
<evidence type="ECO:0000256" key="7">
    <source>
        <dbReference type="RuleBase" id="RU361165"/>
    </source>
</evidence>
<keyword evidence="3 6" id="KW-0547">Nucleotide-binding</keyword>
<evidence type="ECO:0000259" key="9">
    <source>
        <dbReference type="PROSITE" id="PS50234"/>
    </source>
</evidence>
<proteinExistence type="inferred from homology"/>
<keyword evidence="7" id="KW-0460">Magnesium</keyword>
<organism evidence="10 11">
    <name type="scientific">Tetraparma gracilis</name>
    <dbReference type="NCBI Taxonomy" id="2962635"/>
    <lineage>
        <taxon>Eukaryota</taxon>
        <taxon>Sar</taxon>
        <taxon>Stramenopiles</taxon>
        <taxon>Ochrophyta</taxon>
        <taxon>Bolidophyceae</taxon>
        <taxon>Parmales</taxon>
        <taxon>Triparmaceae</taxon>
        <taxon>Tetraparma</taxon>
    </lineage>
</organism>
<keyword evidence="5 6" id="KW-0067">ATP-binding</keyword>
<keyword evidence="2 7" id="KW-0808">Transferase</keyword>
<dbReference type="InterPro" id="IPR011009">
    <property type="entry name" value="Kinase-like_dom_sf"/>
</dbReference>
<feature type="binding site" evidence="6">
    <location>
        <position position="400"/>
    </location>
    <ligand>
        <name>ATP</name>
        <dbReference type="ChEBI" id="CHEBI:30616"/>
    </ligand>
</feature>
<comment type="caution">
    <text evidence="10">The sequence shown here is derived from an EMBL/GenBank/DDBJ whole genome shotgun (WGS) entry which is preliminary data.</text>
</comment>
<dbReference type="EMBL" id="BRYB01000238">
    <property type="protein sequence ID" value="GMI25953.1"/>
    <property type="molecule type" value="Genomic_DNA"/>
</dbReference>
<dbReference type="PROSITE" id="PS50234">
    <property type="entry name" value="VWFA"/>
    <property type="match status" value="1"/>
</dbReference>
<gene>
    <name evidence="10" type="ORF">TeGR_g2852</name>
</gene>
<dbReference type="Pfam" id="PF00069">
    <property type="entry name" value="Pkinase"/>
    <property type="match status" value="1"/>
</dbReference>